<keyword evidence="3" id="KW-1185">Reference proteome</keyword>
<evidence type="ECO:0000259" key="1">
    <source>
        <dbReference type="Pfam" id="PF14759"/>
    </source>
</evidence>
<name>A0A553XN84_9ACTN</name>
<dbReference type="AlphaFoldDB" id="A0A553XN84"/>
<accession>A0A553XN84</accession>
<sequence length="95" mass="10203">PERRPFAPVPYFWSDQYGIKLQAYGLTAGADRTETTVLDRAARSAVALYGRDGSATGILAAGLPPRQVRALRAVVATPLPWEEARARARAVLAPA</sequence>
<proteinExistence type="predicted"/>
<organism evidence="2 3">
    <name type="scientific">Streptomyces benahoarensis</name>
    <dbReference type="NCBI Taxonomy" id="2595054"/>
    <lineage>
        <taxon>Bacteria</taxon>
        <taxon>Bacillati</taxon>
        <taxon>Actinomycetota</taxon>
        <taxon>Actinomycetes</taxon>
        <taxon>Kitasatosporales</taxon>
        <taxon>Streptomycetaceae</taxon>
        <taxon>Streptomyces</taxon>
    </lineage>
</organism>
<dbReference type="InterPro" id="IPR028202">
    <property type="entry name" value="Reductase_C"/>
</dbReference>
<feature type="non-terminal residue" evidence="2">
    <location>
        <position position="1"/>
    </location>
</feature>
<dbReference type="SUPFAM" id="SSF55424">
    <property type="entry name" value="FAD/NAD-linked reductases, dimerisation (C-terminal) domain"/>
    <property type="match status" value="1"/>
</dbReference>
<dbReference type="EMBL" id="VKLS01000796">
    <property type="protein sequence ID" value="TSB18430.1"/>
    <property type="molecule type" value="Genomic_DNA"/>
</dbReference>
<reference evidence="2 3" key="1">
    <citation type="submission" date="2019-07" db="EMBL/GenBank/DDBJ databases">
        <title>Draft genome for Streptomyces benahoarensis MZ03-48.</title>
        <authorList>
            <person name="Gonzalez-Pimentel J.L."/>
        </authorList>
    </citation>
    <scope>NUCLEOTIDE SEQUENCE [LARGE SCALE GENOMIC DNA]</scope>
    <source>
        <strain evidence="2 3">MZ03-48</strain>
    </source>
</reference>
<protein>
    <submittedName>
        <fullName evidence="2">NAD(P)/FAD-dependent oxidoreductase</fullName>
    </submittedName>
</protein>
<dbReference type="Pfam" id="PF14759">
    <property type="entry name" value="Reductase_C"/>
    <property type="match status" value="1"/>
</dbReference>
<dbReference type="InterPro" id="IPR016156">
    <property type="entry name" value="FAD/NAD-linked_Rdtase_dimer_sf"/>
</dbReference>
<feature type="domain" description="Reductase C-terminal" evidence="1">
    <location>
        <begin position="11"/>
        <end position="86"/>
    </location>
</feature>
<dbReference type="Proteomes" id="UP000320888">
    <property type="component" value="Unassembled WGS sequence"/>
</dbReference>
<comment type="caution">
    <text evidence="2">The sequence shown here is derived from an EMBL/GenBank/DDBJ whole genome shotgun (WGS) entry which is preliminary data.</text>
</comment>
<evidence type="ECO:0000313" key="3">
    <source>
        <dbReference type="Proteomes" id="UP000320888"/>
    </source>
</evidence>
<dbReference type="RefSeq" id="WP_285229434.1">
    <property type="nucleotide sequence ID" value="NZ_VKLS01000796.1"/>
</dbReference>
<dbReference type="Gene3D" id="3.30.390.30">
    <property type="match status" value="1"/>
</dbReference>
<evidence type="ECO:0000313" key="2">
    <source>
        <dbReference type="EMBL" id="TSB18430.1"/>
    </source>
</evidence>
<gene>
    <name evidence="2" type="ORF">FNZ23_29715</name>
</gene>